<proteinExistence type="inferred from homology"/>
<organism evidence="8">
    <name type="scientific">Zooxanthella nutricula</name>
    <dbReference type="NCBI Taxonomy" id="1333877"/>
    <lineage>
        <taxon>Eukaryota</taxon>
        <taxon>Sar</taxon>
        <taxon>Alveolata</taxon>
        <taxon>Dinophyceae</taxon>
        <taxon>Peridiniales</taxon>
        <taxon>Peridiniales incertae sedis</taxon>
        <taxon>Zooxanthella</taxon>
    </lineage>
</organism>
<name>A0A7S2Q981_9DINO</name>
<dbReference type="InterPro" id="IPR056784">
    <property type="entry name" value="PSF2_N"/>
</dbReference>
<dbReference type="Pfam" id="PF05916">
    <property type="entry name" value="Sld5"/>
    <property type="match status" value="1"/>
</dbReference>
<dbReference type="AlphaFoldDB" id="A0A7S2Q981"/>
<evidence type="ECO:0000256" key="5">
    <source>
        <dbReference type="SAM" id="MobiDB-lite"/>
    </source>
</evidence>
<evidence type="ECO:0008006" key="9">
    <source>
        <dbReference type="Google" id="ProtNLM"/>
    </source>
</evidence>
<feature type="domain" description="GINS subunit" evidence="6">
    <location>
        <begin position="83"/>
        <end position="182"/>
    </location>
</feature>
<dbReference type="GO" id="GO:0006260">
    <property type="term" value="P:DNA replication"/>
    <property type="evidence" value="ECO:0007669"/>
    <property type="project" value="UniProtKB-KW"/>
</dbReference>
<evidence type="ECO:0000313" key="8">
    <source>
        <dbReference type="EMBL" id="CAD9636067.1"/>
    </source>
</evidence>
<feature type="domain" description="DNA replication complex GINS protein PSF2 N-terminal" evidence="7">
    <location>
        <begin position="24"/>
        <end position="78"/>
    </location>
</feature>
<evidence type="ECO:0000259" key="6">
    <source>
        <dbReference type="Pfam" id="PF05916"/>
    </source>
</evidence>
<evidence type="ECO:0000256" key="2">
    <source>
        <dbReference type="ARBA" id="ARBA00010565"/>
    </source>
</evidence>
<comment type="similarity">
    <text evidence="2">Belongs to the GINS2/PSF2 family.</text>
</comment>
<evidence type="ECO:0000256" key="4">
    <source>
        <dbReference type="ARBA" id="ARBA00023242"/>
    </source>
</evidence>
<dbReference type="InterPro" id="IPR007257">
    <property type="entry name" value="GINS_Psf2"/>
</dbReference>
<evidence type="ECO:0000256" key="3">
    <source>
        <dbReference type="ARBA" id="ARBA00022705"/>
    </source>
</evidence>
<keyword evidence="4" id="KW-0539">Nucleus</keyword>
<reference evidence="8" key="1">
    <citation type="submission" date="2021-01" db="EMBL/GenBank/DDBJ databases">
        <authorList>
            <person name="Corre E."/>
            <person name="Pelletier E."/>
            <person name="Niang G."/>
            <person name="Scheremetjew M."/>
            <person name="Finn R."/>
            <person name="Kale V."/>
            <person name="Holt S."/>
            <person name="Cochrane G."/>
            <person name="Meng A."/>
            <person name="Brown T."/>
            <person name="Cohen L."/>
        </authorList>
    </citation>
    <scope>NUCLEOTIDE SEQUENCE</scope>
    <source>
        <strain evidence="8">RCC3387</strain>
    </source>
</reference>
<comment type="subcellular location">
    <subcellularLocation>
        <location evidence="1">Nucleus</location>
    </subcellularLocation>
</comment>
<dbReference type="SUPFAM" id="SSF158573">
    <property type="entry name" value="GINS helical bundle-like"/>
    <property type="match status" value="1"/>
</dbReference>
<feature type="region of interest" description="Disordered" evidence="5">
    <location>
        <begin position="201"/>
        <end position="223"/>
    </location>
</feature>
<dbReference type="Gene3D" id="3.40.5.50">
    <property type="match status" value="1"/>
</dbReference>
<protein>
    <recommendedName>
        <fullName evidence="9">DNA replication complex GINS protein PSF2</fullName>
    </recommendedName>
</protein>
<evidence type="ECO:0000259" key="7">
    <source>
        <dbReference type="Pfam" id="PF25005"/>
    </source>
</evidence>
<dbReference type="CDD" id="cd11712">
    <property type="entry name" value="GINS_A_psf2"/>
    <property type="match status" value="1"/>
</dbReference>
<dbReference type="InterPro" id="IPR021151">
    <property type="entry name" value="GINS_A"/>
</dbReference>
<dbReference type="PANTHER" id="PTHR12772">
    <property type="entry name" value="DNA REPLICATION COMPLEX GINS PROTEIN PSF2"/>
    <property type="match status" value="1"/>
</dbReference>
<gene>
    <name evidence="8" type="ORF">BRAN1462_LOCUS53889</name>
</gene>
<dbReference type="Gene3D" id="1.20.58.1020">
    <property type="match status" value="1"/>
</dbReference>
<keyword evidence="3" id="KW-0235">DNA replication</keyword>
<dbReference type="GO" id="GO:0000811">
    <property type="term" value="C:GINS complex"/>
    <property type="evidence" value="ECO:0007669"/>
    <property type="project" value="TreeGrafter"/>
</dbReference>
<dbReference type="GO" id="GO:0000727">
    <property type="term" value="P:double-strand break repair via break-induced replication"/>
    <property type="evidence" value="ECO:0007669"/>
    <property type="project" value="TreeGrafter"/>
</dbReference>
<dbReference type="InterPro" id="IPR036224">
    <property type="entry name" value="GINS_bundle-like_dom_sf"/>
</dbReference>
<dbReference type="SUPFAM" id="SSF160059">
    <property type="entry name" value="PriA/YqbF domain"/>
    <property type="match status" value="1"/>
</dbReference>
<sequence length="223" mass="25438">MSFCTEAAARVNTKDTSTLLGDDKFMALELEVDIIPRFSSDSDIECIKGRFGPFRAHSAAKVPLWAALEMDRLQICSIEVPHWLHEEELKIMKDDEKHKDNADRFTPVPEHYIETAFALLTQSKAFNGDAAETRRTIYLMRELIECRRNKIIKGLMSFDSQTSCLDVTNMSAAERTCFRTRSVHSLDTFMELMKCQRVTEKDEEEGEEDAIDLAAQEDSSSLL</sequence>
<evidence type="ECO:0000256" key="1">
    <source>
        <dbReference type="ARBA" id="ARBA00004123"/>
    </source>
</evidence>
<dbReference type="Pfam" id="PF25005">
    <property type="entry name" value="PSF2_N"/>
    <property type="match status" value="1"/>
</dbReference>
<accession>A0A7S2Q981</accession>
<dbReference type="CDD" id="cd21694">
    <property type="entry name" value="GINS_B_Psf2"/>
    <property type="match status" value="1"/>
</dbReference>
<dbReference type="EMBL" id="HBGW01085039">
    <property type="protein sequence ID" value="CAD9636067.1"/>
    <property type="molecule type" value="Transcribed_RNA"/>
</dbReference>
<feature type="compositionally biased region" description="Acidic residues" evidence="5">
    <location>
        <begin position="201"/>
        <end position="211"/>
    </location>
</feature>
<dbReference type="PANTHER" id="PTHR12772:SF0">
    <property type="entry name" value="DNA REPLICATION COMPLEX GINS PROTEIN PSF2"/>
    <property type="match status" value="1"/>
</dbReference>